<feature type="region of interest" description="Disordered" evidence="1">
    <location>
        <begin position="187"/>
        <end position="216"/>
    </location>
</feature>
<feature type="region of interest" description="Disordered" evidence="1">
    <location>
        <begin position="385"/>
        <end position="413"/>
    </location>
</feature>
<evidence type="ECO:0000259" key="2">
    <source>
        <dbReference type="SMART" id="SM01257"/>
    </source>
</evidence>
<dbReference type="EMBL" id="GANP01005358">
    <property type="protein sequence ID" value="JAB79110.1"/>
    <property type="molecule type" value="mRNA"/>
</dbReference>
<dbReference type="SMART" id="SM01257">
    <property type="entry name" value="KRAP_IP3R_bind"/>
    <property type="match status" value="1"/>
</dbReference>
<evidence type="ECO:0000256" key="1">
    <source>
        <dbReference type="SAM" id="MobiDB-lite"/>
    </source>
</evidence>
<dbReference type="GO" id="GO:0005102">
    <property type="term" value="F:signaling receptor binding"/>
    <property type="evidence" value="ECO:0007669"/>
    <property type="project" value="InterPro"/>
</dbReference>
<feature type="compositionally biased region" description="Low complexity" evidence="1">
    <location>
        <begin position="65"/>
        <end position="76"/>
    </location>
</feature>
<dbReference type="AlphaFoldDB" id="V5H7K7"/>
<dbReference type="InterPro" id="IPR043444">
    <property type="entry name" value="TESPA1-like"/>
</dbReference>
<dbReference type="PANTHER" id="PTHR17469">
    <property type="entry name" value="SPERM SPECIFIC ANTIGEN 2-RELATED"/>
    <property type="match status" value="1"/>
</dbReference>
<dbReference type="Pfam" id="PF14722">
    <property type="entry name" value="KRAP_IP3R_bind"/>
    <property type="match status" value="1"/>
</dbReference>
<feature type="non-terminal residue" evidence="3">
    <location>
        <position position="1"/>
    </location>
</feature>
<accession>V5H7K7</accession>
<name>V5H7K7_IXORI</name>
<evidence type="ECO:0000313" key="3">
    <source>
        <dbReference type="EMBL" id="JAB79110.1"/>
    </source>
</evidence>
<dbReference type="InterPro" id="IPR029325">
    <property type="entry name" value="ITPR-bd"/>
</dbReference>
<proteinExistence type="evidence at transcript level"/>
<protein>
    <submittedName>
        <fullName evidence="3">Putative sperm-specific antigen 2</fullName>
    </submittedName>
</protein>
<feature type="domain" description="ITPR-interacting" evidence="2">
    <location>
        <begin position="248"/>
        <end position="398"/>
    </location>
</feature>
<feature type="region of interest" description="Disordered" evidence="1">
    <location>
        <begin position="29"/>
        <end position="86"/>
    </location>
</feature>
<feature type="compositionally biased region" description="Low complexity" evidence="1">
    <location>
        <begin position="385"/>
        <end position="394"/>
    </location>
</feature>
<sequence>GSGRSSPGYGVGRSAQAWLSRAIHSLSPNLARKFQPSPDVVEASCRPLRGPPSEAVPRPRRKAPSESAAGEASAAPLRDHCLPYGGPPGDAGEVSCEQYGAARLREVLAVLRSDLGSEQKLLAIKHGRDHWQRLGACPRMEAPSPVDQSAVGEAARMRQDTTQLVLDKGAGTPPKSPTSVQEWVNSLPADEANKPSPSESIMRRDGGCPVNPEVPGNDDDNLTLGAEARTLGSSSLLQPSSGKAMLGELRSKQSSFNSETSGFSTISSMSSVESLLEARREDPEELLLALGFGGQEADPVARIPERFLVQPSQARGVDLRRLVCHQETLSQRHDTGIPAPMHSGTPPSAIASKIMEAMEQNQKSRSFAATAKLARATSSLLLSSASRGSSESILEPANREFLERQGAEDQEPDRKKLVLGRETFSFDLDSGLVLLTSESMRARWRRAVRRILARGTESAPESPGADREARRLCRQTTITEEAQPDEDSGEHTLTELSNLHRALKEYKARHAQYSGSLAALARGSQEAIPDLEIVGQLREAIVDEVRRAESLLASHQMVALVSLPRQECIDYHLLKGKMAELLDLQRELCSQIEEILLLGVDNGGQDDGMSLDAAVSLSGQRALVAVSVALGGFAVPKQTQSVCLGLVNLEDSFQFPVCWGSIIFFYFFQV</sequence>
<reference evidence="3" key="1">
    <citation type="journal article" date="2015" name="Sci. Rep.">
        <title>Tissue- and time-dependent transcription in Ixodes ricinus salivary glands and midguts when blood feeding on the vertebrate host.</title>
        <authorList>
            <person name="Kotsyfakis M."/>
            <person name="Schwarz A."/>
            <person name="Erhart J."/>
            <person name="Ribeiro J.M."/>
        </authorList>
    </citation>
    <scope>NUCLEOTIDE SEQUENCE</scope>
    <source>
        <tissue evidence="3">Salivary gland and midgut</tissue>
    </source>
</reference>
<dbReference type="PANTHER" id="PTHR17469:SF15">
    <property type="entry name" value="ITPR-INTERACTING DOMAIN-CONTAINING PROTEIN"/>
    <property type="match status" value="1"/>
</dbReference>
<organism evidence="3">
    <name type="scientific">Ixodes ricinus</name>
    <name type="common">Common tick</name>
    <name type="synonym">Acarus ricinus</name>
    <dbReference type="NCBI Taxonomy" id="34613"/>
    <lineage>
        <taxon>Eukaryota</taxon>
        <taxon>Metazoa</taxon>
        <taxon>Ecdysozoa</taxon>
        <taxon>Arthropoda</taxon>
        <taxon>Chelicerata</taxon>
        <taxon>Arachnida</taxon>
        <taxon>Acari</taxon>
        <taxon>Parasitiformes</taxon>
        <taxon>Ixodida</taxon>
        <taxon>Ixodoidea</taxon>
        <taxon>Ixodidae</taxon>
        <taxon>Ixodinae</taxon>
        <taxon>Ixodes</taxon>
    </lineage>
</organism>
<feature type="compositionally biased region" description="Basic and acidic residues" evidence="1">
    <location>
        <begin position="397"/>
        <end position="413"/>
    </location>
</feature>